<evidence type="ECO:0000256" key="1">
    <source>
        <dbReference type="ARBA" id="ARBA00022801"/>
    </source>
</evidence>
<dbReference type="PROSITE" id="PS51671">
    <property type="entry name" value="ACT"/>
    <property type="match status" value="2"/>
</dbReference>
<protein>
    <recommendedName>
        <fullName evidence="2">ACT domain-containing protein</fullName>
    </recommendedName>
</protein>
<gene>
    <name evidence="3" type="ORF">METZ01_LOCUS337004</name>
</gene>
<dbReference type="CDD" id="cd04873">
    <property type="entry name" value="ACT_UUR-ACR-like"/>
    <property type="match status" value="1"/>
</dbReference>
<reference evidence="3" key="1">
    <citation type="submission" date="2018-05" db="EMBL/GenBank/DDBJ databases">
        <authorList>
            <person name="Lanie J.A."/>
            <person name="Ng W.-L."/>
            <person name="Kazmierczak K.M."/>
            <person name="Andrzejewski T.M."/>
            <person name="Davidsen T.M."/>
            <person name="Wayne K.J."/>
            <person name="Tettelin H."/>
            <person name="Glass J.I."/>
            <person name="Rusch D."/>
            <person name="Podicherti R."/>
            <person name="Tsui H.-C.T."/>
            <person name="Winkler M.E."/>
        </authorList>
    </citation>
    <scope>NUCLEOTIDE SEQUENCE</scope>
</reference>
<dbReference type="PANTHER" id="PTHR47320:SF1">
    <property type="entry name" value="BIFUNCTIONAL URIDYLYLTRANSFERASE_URIDYLYL-REMOVING ENZYME"/>
    <property type="match status" value="1"/>
</dbReference>
<dbReference type="CDD" id="cd04900">
    <property type="entry name" value="ACT_UUR-like_1"/>
    <property type="match status" value="1"/>
</dbReference>
<dbReference type="AlphaFoldDB" id="A0A382QGT8"/>
<dbReference type="SUPFAM" id="SSF55021">
    <property type="entry name" value="ACT-like"/>
    <property type="match status" value="2"/>
</dbReference>
<keyword evidence="1" id="KW-0378">Hydrolase</keyword>
<dbReference type="EMBL" id="UINC01114090">
    <property type="protein sequence ID" value="SVC84150.1"/>
    <property type="molecule type" value="Genomic_DNA"/>
</dbReference>
<dbReference type="InterPro" id="IPR002912">
    <property type="entry name" value="ACT_dom"/>
</dbReference>
<organism evidence="3">
    <name type="scientific">marine metagenome</name>
    <dbReference type="NCBI Taxonomy" id="408172"/>
    <lineage>
        <taxon>unclassified sequences</taxon>
        <taxon>metagenomes</taxon>
        <taxon>ecological metagenomes</taxon>
    </lineage>
</organism>
<proteinExistence type="predicted"/>
<evidence type="ECO:0000313" key="3">
    <source>
        <dbReference type="EMBL" id="SVC84150.1"/>
    </source>
</evidence>
<name>A0A382QGT8_9ZZZZ</name>
<feature type="non-terminal residue" evidence="3">
    <location>
        <position position="332"/>
    </location>
</feature>
<dbReference type="GO" id="GO:0016787">
    <property type="term" value="F:hydrolase activity"/>
    <property type="evidence" value="ECO:0007669"/>
    <property type="project" value="UniProtKB-KW"/>
</dbReference>
<dbReference type="InterPro" id="IPR010043">
    <property type="entry name" value="UTase/UR"/>
</dbReference>
<dbReference type="InterPro" id="IPR045865">
    <property type="entry name" value="ACT-like_dom_sf"/>
</dbReference>
<sequence length="332" mass="37708">LYALTFCDSRGTSTDLWNDYKDNLLAQLYRHTLDLFEGHKPASQRQRREHLRRSIAEKISEEEPSEEINAHFDCLPERYFVHAGDEEIILHLKMSHRLLSAIKRSDADTSLIPIVEWRNDLERGFTLVHLVTWDRAGLFYRLAGAFSVAGLNIMSSRAVSRSDHVTIDVFIVTGEDGGLVKDDSSRQVFEKTLDATLARGENLLPLIDDRRRKAKKTKRLRTIDSLGATINPSVNVYQEIGVDRTIVEIQANDHIGLLFVLARTISKLGFDISFARISTERSVAIDVFHLESANSDLPIDAERLLELRESLNKIVSREEFLISASLLRLQGL</sequence>
<feature type="domain" description="ACT" evidence="2">
    <location>
        <begin position="246"/>
        <end position="331"/>
    </location>
</feature>
<dbReference type="GO" id="GO:0008773">
    <property type="term" value="F:[protein-PII] uridylyltransferase activity"/>
    <property type="evidence" value="ECO:0007669"/>
    <property type="project" value="InterPro"/>
</dbReference>
<feature type="non-terminal residue" evidence="3">
    <location>
        <position position="1"/>
    </location>
</feature>
<dbReference type="PANTHER" id="PTHR47320">
    <property type="entry name" value="BIFUNCTIONAL URIDYLYLTRANSFERASE/URIDYLYL-REMOVING ENZYME"/>
    <property type="match status" value="1"/>
</dbReference>
<feature type="domain" description="ACT" evidence="2">
    <location>
        <begin position="127"/>
        <end position="210"/>
    </location>
</feature>
<evidence type="ECO:0000259" key="2">
    <source>
        <dbReference type="PROSITE" id="PS51671"/>
    </source>
</evidence>
<accession>A0A382QGT8</accession>